<gene>
    <name evidence="10" type="primary">dxs</name>
    <name evidence="12" type="ORF">AWN90_04320</name>
</gene>
<dbReference type="Proteomes" id="UP000076512">
    <property type="component" value="Unassembled WGS sequence"/>
</dbReference>
<dbReference type="UniPathway" id="UPA00064">
    <property type="reaction ID" value="UER00091"/>
</dbReference>
<dbReference type="GO" id="GO:0008661">
    <property type="term" value="F:1-deoxy-D-xylulose-5-phosphate synthase activity"/>
    <property type="evidence" value="ECO:0007669"/>
    <property type="project" value="UniProtKB-UniRule"/>
</dbReference>
<evidence type="ECO:0000256" key="2">
    <source>
        <dbReference type="ARBA" id="ARBA00011081"/>
    </source>
</evidence>
<dbReference type="STRING" id="455432.AWN90_04320"/>
<evidence type="ECO:0000256" key="9">
    <source>
        <dbReference type="ARBA" id="ARBA00023229"/>
    </source>
</evidence>
<dbReference type="InterPro" id="IPR029061">
    <property type="entry name" value="THDP-binding"/>
</dbReference>
<keyword evidence="5 10" id="KW-0479">Metal-binding</keyword>
<keyword evidence="13" id="KW-1185">Reference proteome</keyword>
<evidence type="ECO:0000313" key="13">
    <source>
        <dbReference type="Proteomes" id="UP000076512"/>
    </source>
</evidence>
<dbReference type="Pfam" id="PF13292">
    <property type="entry name" value="DXP_synthase_N"/>
    <property type="match status" value="2"/>
</dbReference>
<dbReference type="InterPro" id="IPR005475">
    <property type="entry name" value="Transketolase-like_Pyr-bd"/>
</dbReference>
<feature type="binding site" evidence="10">
    <location>
        <position position="174"/>
    </location>
    <ligand>
        <name>Mg(2+)</name>
        <dbReference type="ChEBI" id="CHEBI:18420"/>
    </ligand>
</feature>
<dbReference type="GO" id="GO:0016114">
    <property type="term" value="P:terpenoid biosynthetic process"/>
    <property type="evidence" value="ECO:0007669"/>
    <property type="project" value="UniProtKB-UniRule"/>
</dbReference>
<keyword evidence="6 10" id="KW-0460">Magnesium</keyword>
<dbReference type="GO" id="GO:0030976">
    <property type="term" value="F:thiamine pyrophosphate binding"/>
    <property type="evidence" value="ECO:0007669"/>
    <property type="project" value="UniProtKB-UniRule"/>
</dbReference>
<feature type="binding site" evidence="10">
    <location>
        <position position="71"/>
    </location>
    <ligand>
        <name>thiamine diphosphate</name>
        <dbReference type="ChEBI" id="CHEBI:58937"/>
    </ligand>
</feature>
<feature type="binding site" evidence="10">
    <location>
        <position position="248"/>
    </location>
    <ligand>
        <name>thiamine diphosphate</name>
        <dbReference type="ChEBI" id="CHEBI:58937"/>
    </ligand>
</feature>
<comment type="similarity">
    <text evidence="2 10">Belongs to the transketolase family. DXPS subfamily.</text>
</comment>
<dbReference type="FunFam" id="3.40.50.970:FF:000010">
    <property type="entry name" value="1-deoxy-D-xylulose-5-phosphate synthase"/>
    <property type="match status" value="1"/>
</dbReference>
<evidence type="ECO:0000256" key="5">
    <source>
        <dbReference type="ARBA" id="ARBA00022723"/>
    </source>
</evidence>
<protein>
    <recommendedName>
        <fullName evidence="10">1-deoxy-D-xylulose-5-phosphate synthase</fullName>
        <ecNumber evidence="10">2.2.1.7</ecNumber>
    </recommendedName>
    <alternativeName>
        <fullName evidence="10">1-deoxyxylulose-5-phosphate synthase</fullName>
        <shortName evidence="10">DXP synthase</shortName>
        <shortName evidence="10">DXPS</shortName>
    </alternativeName>
</protein>
<dbReference type="CDD" id="cd02007">
    <property type="entry name" value="TPP_DXS"/>
    <property type="match status" value="1"/>
</dbReference>
<dbReference type="GO" id="GO:0000287">
    <property type="term" value="F:magnesium ion binding"/>
    <property type="evidence" value="ECO:0007669"/>
    <property type="project" value="UniProtKB-UniRule"/>
</dbReference>
<dbReference type="PROSITE" id="PS00801">
    <property type="entry name" value="TRANSKETOLASE_1"/>
    <property type="match status" value="1"/>
</dbReference>
<feature type="binding site" evidence="10">
    <location>
        <begin position="112"/>
        <end position="114"/>
    </location>
    <ligand>
        <name>thiamine diphosphate</name>
        <dbReference type="ChEBI" id="CHEBI:58937"/>
    </ligand>
</feature>
<evidence type="ECO:0000256" key="4">
    <source>
        <dbReference type="ARBA" id="ARBA00022679"/>
    </source>
</evidence>
<dbReference type="InterPro" id="IPR009014">
    <property type="entry name" value="Transketo_C/PFOR_II"/>
</dbReference>
<evidence type="ECO:0000256" key="3">
    <source>
        <dbReference type="ARBA" id="ARBA00011738"/>
    </source>
</evidence>
<dbReference type="InterPro" id="IPR005477">
    <property type="entry name" value="Dxylulose-5-P_synthase"/>
</dbReference>
<dbReference type="PROSITE" id="PS00802">
    <property type="entry name" value="TRANSKETOLASE_2"/>
    <property type="match status" value="1"/>
</dbReference>
<dbReference type="PANTHER" id="PTHR43322">
    <property type="entry name" value="1-D-DEOXYXYLULOSE 5-PHOSPHATE SYNTHASE-RELATED"/>
    <property type="match status" value="1"/>
</dbReference>
<comment type="function">
    <text evidence="10">Catalyzes the acyloin condensation reaction between C atoms 2 and 3 of pyruvate and glyceraldehyde 3-phosphate to yield 1-deoxy-D-xylulose-5-phosphate (DXP).</text>
</comment>
<comment type="catalytic activity">
    <reaction evidence="10">
        <text>D-glyceraldehyde 3-phosphate + pyruvate + H(+) = 1-deoxy-D-xylulose 5-phosphate + CO2</text>
        <dbReference type="Rhea" id="RHEA:12605"/>
        <dbReference type="ChEBI" id="CHEBI:15361"/>
        <dbReference type="ChEBI" id="CHEBI:15378"/>
        <dbReference type="ChEBI" id="CHEBI:16526"/>
        <dbReference type="ChEBI" id="CHEBI:57792"/>
        <dbReference type="ChEBI" id="CHEBI:59776"/>
        <dbReference type="EC" id="2.2.1.7"/>
    </reaction>
</comment>
<dbReference type="SMART" id="SM00861">
    <property type="entry name" value="Transket_pyr"/>
    <property type="match status" value="1"/>
</dbReference>
<dbReference type="NCBIfam" id="NF003933">
    <property type="entry name" value="PRK05444.2-2"/>
    <property type="match status" value="1"/>
</dbReference>
<feature type="binding site" evidence="10">
    <location>
        <begin position="145"/>
        <end position="146"/>
    </location>
    <ligand>
        <name>thiamine diphosphate</name>
        <dbReference type="ChEBI" id="CHEBI:58937"/>
    </ligand>
</feature>
<dbReference type="EMBL" id="LWGR01000016">
    <property type="protein sequence ID" value="KZM69842.1"/>
    <property type="molecule type" value="Genomic_DNA"/>
</dbReference>
<organism evidence="12 13">
    <name type="scientific">Nocardia terpenica</name>
    <dbReference type="NCBI Taxonomy" id="455432"/>
    <lineage>
        <taxon>Bacteria</taxon>
        <taxon>Bacillati</taxon>
        <taxon>Actinomycetota</taxon>
        <taxon>Actinomycetes</taxon>
        <taxon>Mycobacteriales</taxon>
        <taxon>Nocardiaceae</taxon>
        <taxon>Nocardia</taxon>
    </lineage>
</organism>
<dbReference type="InterPro" id="IPR049557">
    <property type="entry name" value="Transketolase_CS"/>
</dbReference>
<feature type="binding site" evidence="10">
    <location>
        <position position="144"/>
    </location>
    <ligand>
        <name>Mg(2+)</name>
        <dbReference type="ChEBI" id="CHEBI:18420"/>
    </ligand>
</feature>
<comment type="cofactor">
    <cofactor evidence="10">
        <name>thiamine diphosphate</name>
        <dbReference type="ChEBI" id="CHEBI:58937"/>
    </cofactor>
    <text evidence="10">Binds 1 thiamine pyrophosphate per subunit.</text>
</comment>
<dbReference type="AlphaFoldDB" id="A0A164IXV0"/>
<dbReference type="HAMAP" id="MF_00315">
    <property type="entry name" value="DXP_synth"/>
    <property type="match status" value="1"/>
</dbReference>
<dbReference type="EC" id="2.2.1.7" evidence="10"/>
<evidence type="ECO:0000256" key="6">
    <source>
        <dbReference type="ARBA" id="ARBA00022842"/>
    </source>
</evidence>
<feature type="binding site" evidence="10">
    <location>
        <position position="329"/>
    </location>
    <ligand>
        <name>thiamine diphosphate</name>
        <dbReference type="ChEBI" id="CHEBI:58937"/>
    </ligand>
</feature>
<dbReference type="SUPFAM" id="SSF52518">
    <property type="entry name" value="Thiamin diphosphate-binding fold (THDP-binding)"/>
    <property type="match status" value="2"/>
</dbReference>
<dbReference type="PANTHER" id="PTHR43322:SF5">
    <property type="entry name" value="1-DEOXY-D-XYLULOSE-5-PHOSPHATE SYNTHASE, CHLOROPLASTIC"/>
    <property type="match status" value="1"/>
</dbReference>
<sequence>MLAEACSPAQLRRIPRDRLPELCTQIREFLVTKVCATGGHLGVNLGVVELTVALHRVFDSPRDAIVFDIGHQIYVHKILTGRAAGFEGLRQEGGLSGYACRAESPHDWVENSHASTALSYADGLADAFTIAGRTDRTVVTVIGDGALTGGLAWEGLNNLAARPDRRIVLVLNDNGRSYDRTVGGIAKHLKDLRLGEGQVRSIFEQLGLTYLGPIDGHDIDQLERTLRSAGEFGKTVVVHVVTEKGFGYPLAELDQADHMHGIGVLDPRTGKPLSPTGQSWTSAFGDEIIRLAARRTDLVCVTAAMTQPVGLLRFSQTYPGRMFDTGIAEQHAVCAAAGLAMGGLHPIVAMYSAFLGRAFDQVLFDVGLHHLPVTFVLDRAGITGPDGPSHHGMWDTGLLGMVPGMRVAAPRDPARLRELLAEAVDHTGPSALRFPKSTVGHDIPALSRIDDMDILHRSVGRSLDLLIVCAGVTAEQCLDAAAIVEAAGYGVTVVDPRWVDPVGSPLLHLAARHRTVVTVEDACVTRGLGTSLIRCAAAMPEPIPIRPIGIAAEFLRQGARTDLLAASGISAGSIASTGLQALADRGDPKGGRS</sequence>
<keyword evidence="8 10" id="KW-0786">Thiamine pyrophosphate</keyword>
<comment type="pathway">
    <text evidence="1 10">Metabolic intermediate biosynthesis; 1-deoxy-D-xylulose 5-phosphate biosynthesis; 1-deoxy-D-xylulose 5-phosphate from D-glyceraldehyde 3-phosphate and pyruvate: step 1/1.</text>
</comment>
<keyword evidence="4 10" id="KW-0808">Transferase</keyword>
<dbReference type="GO" id="GO:0005829">
    <property type="term" value="C:cytosol"/>
    <property type="evidence" value="ECO:0007669"/>
    <property type="project" value="TreeGrafter"/>
</dbReference>
<evidence type="ECO:0000256" key="10">
    <source>
        <dbReference type="HAMAP-Rule" id="MF_00315"/>
    </source>
</evidence>
<feature type="domain" description="Transketolase-like pyrimidine-binding" evidence="11">
    <location>
        <begin position="278"/>
        <end position="441"/>
    </location>
</feature>
<evidence type="ECO:0000256" key="7">
    <source>
        <dbReference type="ARBA" id="ARBA00022977"/>
    </source>
</evidence>
<proteinExistence type="inferred from homology"/>
<name>A0A164IXV0_9NOCA</name>
<dbReference type="InterPro" id="IPR020826">
    <property type="entry name" value="Transketolase_BS"/>
</dbReference>
<dbReference type="Pfam" id="PF02780">
    <property type="entry name" value="Transketolase_C"/>
    <property type="match status" value="1"/>
</dbReference>
<dbReference type="SUPFAM" id="SSF52922">
    <property type="entry name" value="TK C-terminal domain-like"/>
    <property type="match status" value="1"/>
</dbReference>
<dbReference type="Gene3D" id="3.40.50.920">
    <property type="match status" value="1"/>
</dbReference>
<accession>A0A164IXV0</accession>
<dbReference type="OrthoDB" id="9803371at2"/>
<comment type="subunit">
    <text evidence="3 10">Homodimer.</text>
</comment>
<reference evidence="12 13" key="1">
    <citation type="submission" date="2016-04" db="EMBL/GenBank/DDBJ databases">
        <authorList>
            <person name="Evans L.H."/>
            <person name="Alamgir A."/>
            <person name="Owens N."/>
            <person name="Weber N.D."/>
            <person name="Virtaneva K."/>
            <person name="Barbian K."/>
            <person name="Babar A."/>
            <person name="Rosenke K."/>
        </authorList>
    </citation>
    <scope>NUCLEOTIDE SEQUENCE [LARGE SCALE GENOMIC DNA]</scope>
    <source>
        <strain evidence="12 13">IFM 0406</strain>
    </source>
</reference>
<evidence type="ECO:0000256" key="8">
    <source>
        <dbReference type="ARBA" id="ARBA00023052"/>
    </source>
</evidence>
<comment type="caution">
    <text evidence="12">The sequence shown here is derived from an EMBL/GenBank/DDBJ whole genome shotgun (WGS) entry which is preliminary data.</text>
</comment>
<dbReference type="Gene3D" id="3.40.50.970">
    <property type="match status" value="2"/>
</dbReference>
<keyword evidence="9 10" id="KW-0414">Isoprene biosynthesis</keyword>
<comment type="cofactor">
    <cofactor evidence="10">
        <name>Mg(2+)</name>
        <dbReference type="ChEBI" id="CHEBI:18420"/>
    </cofactor>
    <text evidence="10">Binds 1 Mg(2+) ion per subunit.</text>
</comment>
<dbReference type="InterPro" id="IPR033248">
    <property type="entry name" value="Transketolase_C"/>
</dbReference>
<evidence type="ECO:0000256" key="1">
    <source>
        <dbReference type="ARBA" id="ARBA00004980"/>
    </source>
</evidence>
<dbReference type="CDD" id="cd07033">
    <property type="entry name" value="TPP_PYR_DXS_TK_like"/>
    <property type="match status" value="1"/>
</dbReference>
<feature type="binding site" evidence="10">
    <location>
        <position position="174"/>
    </location>
    <ligand>
        <name>thiamine diphosphate</name>
        <dbReference type="ChEBI" id="CHEBI:58937"/>
    </ligand>
</feature>
<keyword evidence="7 10" id="KW-0784">Thiamine biosynthesis</keyword>
<evidence type="ECO:0000313" key="12">
    <source>
        <dbReference type="EMBL" id="KZM69842.1"/>
    </source>
</evidence>
<dbReference type="GO" id="GO:0019288">
    <property type="term" value="P:isopentenyl diphosphate biosynthetic process, methylerythritol 4-phosphate pathway"/>
    <property type="evidence" value="ECO:0007669"/>
    <property type="project" value="TreeGrafter"/>
</dbReference>
<evidence type="ECO:0000259" key="11">
    <source>
        <dbReference type="SMART" id="SM00861"/>
    </source>
</evidence>
<dbReference type="GO" id="GO:0009228">
    <property type="term" value="P:thiamine biosynthetic process"/>
    <property type="evidence" value="ECO:0007669"/>
    <property type="project" value="UniProtKB-UniRule"/>
</dbReference>
<dbReference type="Pfam" id="PF02779">
    <property type="entry name" value="Transket_pyr"/>
    <property type="match status" value="1"/>
</dbReference>